<dbReference type="GO" id="GO:0046961">
    <property type="term" value="F:proton-transporting ATPase activity, rotational mechanism"/>
    <property type="evidence" value="ECO:0007669"/>
    <property type="project" value="TreeGrafter"/>
</dbReference>
<evidence type="ECO:0000256" key="7">
    <source>
        <dbReference type="ARBA" id="ARBA00022989"/>
    </source>
</evidence>
<evidence type="ECO:0000256" key="6">
    <source>
        <dbReference type="ARBA" id="ARBA00022781"/>
    </source>
</evidence>
<dbReference type="InterPro" id="IPR050059">
    <property type="entry name" value="ATP_synthase_B_chain"/>
</dbReference>
<comment type="function">
    <text evidence="13">Component of the F(0) channel, it forms part of the peripheral stalk, linking F(1) to F(0).</text>
</comment>
<keyword evidence="9 13" id="KW-0472">Membrane</keyword>
<evidence type="ECO:0000256" key="8">
    <source>
        <dbReference type="ARBA" id="ARBA00023065"/>
    </source>
</evidence>
<feature type="coiled-coil region" evidence="15">
    <location>
        <begin position="104"/>
        <end position="134"/>
    </location>
</feature>
<reference evidence="16" key="1">
    <citation type="journal article" date="2021" name="PeerJ">
        <title>Extensive microbial diversity within the chicken gut microbiome revealed by metagenomics and culture.</title>
        <authorList>
            <person name="Gilroy R."/>
            <person name="Ravi A."/>
            <person name="Getino M."/>
            <person name="Pursley I."/>
            <person name="Horton D.L."/>
            <person name="Alikhan N.F."/>
            <person name="Baker D."/>
            <person name="Gharbi K."/>
            <person name="Hall N."/>
            <person name="Watson M."/>
            <person name="Adriaenssens E.M."/>
            <person name="Foster-Nyarko E."/>
            <person name="Jarju S."/>
            <person name="Secka A."/>
            <person name="Antonio M."/>
            <person name="Oren A."/>
            <person name="Chaudhuri R.R."/>
            <person name="La Ragione R."/>
            <person name="Hildebrand F."/>
            <person name="Pallen M.J."/>
        </authorList>
    </citation>
    <scope>NUCLEOTIDE SEQUENCE</scope>
    <source>
        <strain evidence="16">CHK172-16539</strain>
    </source>
</reference>
<dbReference type="Proteomes" id="UP000824063">
    <property type="component" value="Unassembled WGS sequence"/>
</dbReference>
<comment type="function">
    <text evidence="11 13">F(1)F(0) ATP synthase produces ATP from ADP in the presence of a proton or sodium gradient. F-type ATPases consist of two structural domains, F(1) containing the extramembraneous catalytic core and F(0) containing the membrane proton channel, linked together by a central stalk and a peripheral stalk. During catalysis, ATP synthesis in the catalytic domain of F(1) is coupled via a rotary mechanism of the central stalk subunits to proton translocation.</text>
</comment>
<evidence type="ECO:0000256" key="5">
    <source>
        <dbReference type="ARBA" id="ARBA00022692"/>
    </source>
</evidence>
<comment type="caution">
    <text evidence="16">The sequence shown here is derived from an EMBL/GenBank/DDBJ whole genome shotgun (WGS) entry which is preliminary data.</text>
</comment>
<keyword evidence="8 13" id="KW-0406">Ion transport</keyword>
<dbReference type="EMBL" id="DXBN01000234">
    <property type="protein sequence ID" value="HIZ54270.1"/>
    <property type="molecule type" value="Genomic_DNA"/>
</dbReference>
<evidence type="ECO:0000256" key="12">
    <source>
        <dbReference type="ARBA" id="ARBA00037847"/>
    </source>
</evidence>
<keyword evidence="15" id="KW-0175">Coiled coil</keyword>
<keyword evidence="10 13" id="KW-0066">ATP synthesis</keyword>
<proteinExistence type="inferred from homology"/>
<reference evidence="16" key="2">
    <citation type="submission" date="2021-04" db="EMBL/GenBank/DDBJ databases">
        <authorList>
            <person name="Gilroy R."/>
        </authorList>
    </citation>
    <scope>NUCLEOTIDE SEQUENCE</scope>
    <source>
        <strain evidence="16">CHK172-16539</strain>
    </source>
</reference>
<dbReference type="PANTHER" id="PTHR33445:SF1">
    <property type="entry name" value="ATP SYNTHASE SUBUNIT B"/>
    <property type="match status" value="1"/>
</dbReference>
<evidence type="ECO:0000256" key="9">
    <source>
        <dbReference type="ARBA" id="ARBA00023136"/>
    </source>
</evidence>
<dbReference type="InterPro" id="IPR005864">
    <property type="entry name" value="ATP_synth_F0_bsu_bac"/>
</dbReference>
<evidence type="ECO:0000256" key="11">
    <source>
        <dbReference type="ARBA" id="ARBA00025198"/>
    </source>
</evidence>
<comment type="subunit">
    <text evidence="13">F-type ATPases have 2 components, F(1) - the catalytic core - and F(0) - the membrane proton channel. F(1) has five subunits: alpha(3), beta(3), gamma(1), delta(1), epsilon(1). F(0) has three main subunits: a(1), b(2) and c(10-14). The alpha and beta chains form an alternating ring which encloses part of the gamma chain. F(1) is attached to F(0) by a central stalk formed by the gamma and epsilon chains, while a peripheral stalk is formed by the delta and b chains.</text>
</comment>
<evidence type="ECO:0000313" key="16">
    <source>
        <dbReference type="EMBL" id="HIZ54270.1"/>
    </source>
</evidence>
<evidence type="ECO:0000256" key="13">
    <source>
        <dbReference type="HAMAP-Rule" id="MF_01398"/>
    </source>
</evidence>
<comment type="subcellular location">
    <subcellularLocation>
        <location evidence="13">Cell membrane</location>
        <topology evidence="13">Single-pass membrane protein</topology>
    </subcellularLocation>
    <subcellularLocation>
        <location evidence="12">Endomembrane system</location>
        <topology evidence="12">Single-pass membrane protein</topology>
    </subcellularLocation>
</comment>
<evidence type="ECO:0000256" key="2">
    <source>
        <dbReference type="ARBA" id="ARBA00022448"/>
    </source>
</evidence>
<evidence type="ECO:0000256" key="10">
    <source>
        <dbReference type="ARBA" id="ARBA00023310"/>
    </source>
</evidence>
<keyword evidence="5 13" id="KW-0812">Transmembrane</keyword>
<accession>A0A9D2JJY4</accession>
<evidence type="ECO:0000256" key="14">
    <source>
        <dbReference type="RuleBase" id="RU003848"/>
    </source>
</evidence>
<keyword evidence="2 13" id="KW-0813">Transport</keyword>
<keyword evidence="4 13" id="KW-0138">CF(0)</keyword>
<evidence type="ECO:0000256" key="15">
    <source>
        <dbReference type="SAM" id="Coils"/>
    </source>
</evidence>
<keyword evidence="3 13" id="KW-1003">Cell membrane</keyword>
<evidence type="ECO:0000256" key="4">
    <source>
        <dbReference type="ARBA" id="ARBA00022547"/>
    </source>
</evidence>
<gene>
    <name evidence="13 16" type="primary">atpF</name>
    <name evidence="16" type="ORF">IAA20_10040</name>
</gene>
<dbReference type="HAMAP" id="MF_01398">
    <property type="entry name" value="ATP_synth_b_bprime"/>
    <property type="match status" value="1"/>
</dbReference>
<dbReference type="Pfam" id="PF00430">
    <property type="entry name" value="ATP-synt_B"/>
    <property type="match status" value="1"/>
</dbReference>
<evidence type="ECO:0000313" key="17">
    <source>
        <dbReference type="Proteomes" id="UP000824063"/>
    </source>
</evidence>
<dbReference type="GO" id="GO:0045259">
    <property type="term" value="C:proton-transporting ATP synthase complex"/>
    <property type="evidence" value="ECO:0007669"/>
    <property type="project" value="UniProtKB-KW"/>
</dbReference>
<protein>
    <recommendedName>
        <fullName evidence="13">ATP synthase subunit b</fullName>
    </recommendedName>
    <alternativeName>
        <fullName evidence="13">ATP synthase F(0) sector subunit b</fullName>
    </alternativeName>
    <alternativeName>
        <fullName evidence="13">ATPase subunit I</fullName>
    </alternativeName>
    <alternativeName>
        <fullName evidence="13">F-type ATPase subunit b</fullName>
        <shortName evidence="13">F-ATPase subunit b</shortName>
    </alternativeName>
</protein>
<dbReference type="GO" id="GO:0012505">
    <property type="term" value="C:endomembrane system"/>
    <property type="evidence" value="ECO:0007669"/>
    <property type="project" value="UniProtKB-SubCell"/>
</dbReference>
<evidence type="ECO:0000256" key="1">
    <source>
        <dbReference type="ARBA" id="ARBA00005513"/>
    </source>
</evidence>
<dbReference type="CDD" id="cd06503">
    <property type="entry name" value="ATP-synt_Fo_b"/>
    <property type="match status" value="1"/>
</dbReference>
<feature type="transmembrane region" description="Helical" evidence="13">
    <location>
        <begin position="15"/>
        <end position="34"/>
    </location>
</feature>
<sequence length="176" mass="19744">MLNHLFLLNAGGHPTLISSVFVVTGSFILLLLLIKHFAWGQITDIFKQREERISNDLDSAEQSRIRANAHEVEIKERLAASQNEAMEIIQEAKEIGESNRQTVLSETKEEVARMKAKAEELLAYEREKALAEAKAEVVNLSLQVAEKILNNDLSMDNQTALIDQYIEGLGSDNEPK</sequence>
<evidence type="ECO:0000256" key="3">
    <source>
        <dbReference type="ARBA" id="ARBA00022475"/>
    </source>
</evidence>
<dbReference type="GO" id="GO:0046933">
    <property type="term" value="F:proton-transporting ATP synthase activity, rotational mechanism"/>
    <property type="evidence" value="ECO:0007669"/>
    <property type="project" value="UniProtKB-UniRule"/>
</dbReference>
<dbReference type="GO" id="GO:0005886">
    <property type="term" value="C:plasma membrane"/>
    <property type="evidence" value="ECO:0007669"/>
    <property type="project" value="UniProtKB-SubCell"/>
</dbReference>
<dbReference type="NCBIfam" id="TIGR01144">
    <property type="entry name" value="ATP_synt_b"/>
    <property type="match status" value="1"/>
</dbReference>
<keyword evidence="6 13" id="KW-0375">Hydrogen ion transport</keyword>
<dbReference type="InterPro" id="IPR002146">
    <property type="entry name" value="ATP_synth_b/b'su_bac/chlpt"/>
</dbReference>
<comment type="similarity">
    <text evidence="1 13 14">Belongs to the ATPase B chain family.</text>
</comment>
<keyword evidence="7 13" id="KW-1133">Transmembrane helix</keyword>
<name>A0A9D2JJY4_9ENTE</name>
<organism evidence="16 17">
    <name type="scientific">Candidatus Enterococcus avicola</name>
    <dbReference type="NCBI Taxonomy" id="2838561"/>
    <lineage>
        <taxon>Bacteria</taxon>
        <taxon>Bacillati</taxon>
        <taxon>Bacillota</taxon>
        <taxon>Bacilli</taxon>
        <taxon>Lactobacillales</taxon>
        <taxon>Enterococcaceae</taxon>
        <taxon>Enterococcus</taxon>
    </lineage>
</organism>
<dbReference type="PANTHER" id="PTHR33445">
    <property type="entry name" value="ATP SYNTHASE SUBUNIT B', CHLOROPLASTIC"/>
    <property type="match status" value="1"/>
</dbReference>
<dbReference type="AlphaFoldDB" id="A0A9D2JJY4"/>